<dbReference type="AlphaFoldDB" id="A0AAV0VZH2"/>
<sequence>MDIRKFFGGREKRKLPEISSSGSDEHEGIYKIPKSSNEPSTSYDRNTRNADPSTSKKLTNEERFENDIGQWVGRSNHLTTSQKMDILKRCWTPPENYNFSEDAIAVGSKRKFNHSWLQAYAPWLAYSKILKGALCLYCVLFPPKKVQGVLGSFIIKPFTRYKDIHEGCRNHISNNWHQGATEAAKSFMEEVPINIMMVSGHQKVLEQNRKIISSIISNVLFCGTHDLPFRGKGQNEGVFYDLIQMRIEAGDQYLQNHIEKGKRNAIYTSPQIQNEIINISGTVIKDCIINDVKKAVAFSIMADETADISGTEQLSIGIRFFDDEKRAIREEFLGFIELHAMDAVNIASAIDHFIQNEDLDGTKLVGQGYDGCATMAGKINGVQTILREKYPHALFFHCASHKLNLVVNDLNCVPEIRNTISTVKDIINFFRESVLRRKCIPNIPAFCETRWSQKYRSISIFKENFEIIVHALDKLSKDGNTATRKVAFQLYAVANKSIFIMSVILIAKYSKLLETVVNALQSKNLDLLKCSNFIKKIVVIVKDHREHADTEIQELLTAANIAAENIGAEINLPRIVKQQQHRSNPPALNSAEFWKRSLLIPYLDSLISSLERRFSDENIPAFSFLLLHPSNMLDMNTKEFKLKINDFANYYQIKDLESEAELWYNIWKEKKLAKSKLSDMEMSEVVEETDIFFPKIKQALHISLAQLCTTSTIERSFSTLRRVKTWLRSTMTENRLNGLCILSVHRKLLDEKKEEMQQKILSRFCEDSRRLSLL</sequence>
<name>A0AAV0VZH2_9HEMI</name>
<evidence type="ECO:0008006" key="6">
    <source>
        <dbReference type="Google" id="ProtNLM"/>
    </source>
</evidence>
<dbReference type="Pfam" id="PF05699">
    <property type="entry name" value="Dimer_Tnp_hAT"/>
    <property type="match status" value="1"/>
</dbReference>
<reference evidence="4 5" key="1">
    <citation type="submission" date="2023-01" db="EMBL/GenBank/DDBJ databases">
        <authorList>
            <person name="Whitehead M."/>
        </authorList>
    </citation>
    <scope>NUCLEOTIDE SEQUENCE [LARGE SCALE GENOMIC DNA]</scope>
</reference>
<feature type="domain" description="DUF4371" evidence="3">
    <location>
        <begin position="224"/>
        <end position="381"/>
    </location>
</feature>
<evidence type="ECO:0000313" key="4">
    <source>
        <dbReference type="EMBL" id="CAI6348163.1"/>
    </source>
</evidence>
<keyword evidence="5" id="KW-1185">Reference proteome</keyword>
<organism evidence="4 5">
    <name type="scientific">Macrosiphum euphorbiae</name>
    <name type="common">potato aphid</name>
    <dbReference type="NCBI Taxonomy" id="13131"/>
    <lineage>
        <taxon>Eukaryota</taxon>
        <taxon>Metazoa</taxon>
        <taxon>Ecdysozoa</taxon>
        <taxon>Arthropoda</taxon>
        <taxon>Hexapoda</taxon>
        <taxon>Insecta</taxon>
        <taxon>Pterygota</taxon>
        <taxon>Neoptera</taxon>
        <taxon>Paraneoptera</taxon>
        <taxon>Hemiptera</taxon>
        <taxon>Sternorrhyncha</taxon>
        <taxon>Aphidomorpha</taxon>
        <taxon>Aphidoidea</taxon>
        <taxon>Aphididae</taxon>
        <taxon>Macrosiphini</taxon>
        <taxon>Macrosiphum</taxon>
    </lineage>
</organism>
<feature type="region of interest" description="Disordered" evidence="1">
    <location>
        <begin position="1"/>
        <end position="59"/>
    </location>
</feature>
<dbReference type="InterPro" id="IPR025398">
    <property type="entry name" value="DUF4371"/>
</dbReference>
<protein>
    <recommendedName>
        <fullName evidence="6">52 kDa repressor of the inhibitor of the protein kinase-like</fullName>
    </recommendedName>
</protein>
<dbReference type="GO" id="GO:0046983">
    <property type="term" value="F:protein dimerization activity"/>
    <property type="evidence" value="ECO:0007669"/>
    <property type="project" value="InterPro"/>
</dbReference>
<evidence type="ECO:0000259" key="2">
    <source>
        <dbReference type="Pfam" id="PF05699"/>
    </source>
</evidence>
<dbReference type="SUPFAM" id="SSF53098">
    <property type="entry name" value="Ribonuclease H-like"/>
    <property type="match status" value="1"/>
</dbReference>
<feature type="domain" description="HAT C-terminal dimerisation" evidence="2">
    <location>
        <begin position="670"/>
        <end position="747"/>
    </location>
</feature>
<comment type="caution">
    <text evidence="4">The sequence shown here is derived from an EMBL/GenBank/DDBJ whole genome shotgun (WGS) entry which is preliminary data.</text>
</comment>
<feature type="compositionally biased region" description="Basic and acidic residues" evidence="1">
    <location>
        <begin position="1"/>
        <end position="16"/>
    </location>
</feature>
<dbReference type="InterPro" id="IPR008906">
    <property type="entry name" value="HATC_C_dom"/>
</dbReference>
<dbReference type="InterPro" id="IPR052958">
    <property type="entry name" value="IFN-induced_PKR_regulator"/>
</dbReference>
<dbReference type="PANTHER" id="PTHR46289">
    <property type="entry name" value="52 KDA REPRESSOR OF THE INHIBITOR OF THE PROTEIN KINASE-LIKE PROTEIN-RELATED"/>
    <property type="match status" value="1"/>
</dbReference>
<dbReference type="Pfam" id="PF14291">
    <property type="entry name" value="DUF4371"/>
    <property type="match status" value="1"/>
</dbReference>
<evidence type="ECO:0000256" key="1">
    <source>
        <dbReference type="SAM" id="MobiDB-lite"/>
    </source>
</evidence>
<evidence type="ECO:0000313" key="5">
    <source>
        <dbReference type="Proteomes" id="UP001160148"/>
    </source>
</evidence>
<evidence type="ECO:0000259" key="3">
    <source>
        <dbReference type="Pfam" id="PF14291"/>
    </source>
</evidence>
<proteinExistence type="predicted"/>
<dbReference type="PANTHER" id="PTHR46289:SF17">
    <property type="entry name" value="HAT C-TERMINAL DIMERISATION DOMAIN-CONTAINING PROTEIN"/>
    <property type="match status" value="1"/>
</dbReference>
<accession>A0AAV0VZH2</accession>
<dbReference type="InterPro" id="IPR012337">
    <property type="entry name" value="RNaseH-like_sf"/>
</dbReference>
<feature type="compositionally biased region" description="Polar residues" evidence="1">
    <location>
        <begin position="34"/>
        <end position="57"/>
    </location>
</feature>
<gene>
    <name evidence="4" type="ORF">MEUPH1_LOCUS4869</name>
</gene>
<dbReference type="EMBL" id="CARXXK010000001">
    <property type="protein sequence ID" value="CAI6348163.1"/>
    <property type="molecule type" value="Genomic_DNA"/>
</dbReference>
<dbReference type="Proteomes" id="UP001160148">
    <property type="component" value="Unassembled WGS sequence"/>
</dbReference>